<dbReference type="PANTHER" id="PTHR36441:SF1">
    <property type="entry name" value="DUF503 DOMAIN-CONTAINING PROTEIN"/>
    <property type="match status" value="1"/>
</dbReference>
<organism evidence="1">
    <name type="scientific">bioreactor metagenome</name>
    <dbReference type="NCBI Taxonomy" id="1076179"/>
    <lineage>
        <taxon>unclassified sequences</taxon>
        <taxon>metagenomes</taxon>
        <taxon>ecological metagenomes</taxon>
    </lineage>
</organism>
<dbReference type="PANTHER" id="PTHR36441">
    <property type="entry name" value="HYPOTHETICAL CYTOSOLIC PROTEIN"/>
    <property type="match status" value="1"/>
</dbReference>
<proteinExistence type="predicted"/>
<reference evidence="1" key="1">
    <citation type="submission" date="2019-08" db="EMBL/GenBank/DDBJ databases">
        <authorList>
            <person name="Kucharzyk K."/>
            <person name="Murdoch R.W."/>
            <person name="Higgins S."/>
            <person name="Loffler F."/>
        </authorList>
    </citation>
    <scope>NUCLEOTIDE SEQUENCE</scope>
</reference>
<dbReference type="InterPro" id="IPR036746">
    <property type="entry name" value="TT1725-like_sf"/>
</dbReference>
<dbReference type="AlphaFoldDB" id="A0A645HQM4"/>
<dbReference type="Gene3D" id="3.30.70.1120">
    <property type="entry name" value="TT1725-like"/>
    <property type="match status" value="1"/>
</dbReference>
<dbReference type="SUPFAM" id="SSF103007">
    <property type="entry name" value="Hypothetical protein TT1725"/>
    <property type="match status" value="1"/>
</dbReference>
<gene>
    <name evidence="1" type="ORF">SDC9_188903</name>
</gene>
<sequence>MIIGAAEISLHANWVHSLKEKRMIVKSIMAKTKNKFNISIAEVENQDYHQSITIGIACVTNSSRLANSILQNVVNYIEENTEAVIEKVDFEIL</sequence>
<evidence type="ECO:0008006" key="2">
    <source>
        <dbReference type="Google" id="ProtNLM"/>
    </source>
</evidence>
<name>A0A645HQM4_9ZZZZ</name>
<dbReference type="EMBL" id="VSSQ01098345">
    <property type="protein sequence ID" value="MPN41358.1"/>
    <property type="molecule type" value="Genomic_DNA"/>
</dbReference>
<evidence type="ECO:0000313" key="1">
    <source>
        <dbReference type="EMBL" id="MPN41358.1"/>
    </source>
</evidence>
<dbReference type="InterPro" id="IPR007546">
    <property type="entry name" value="DUF503"/>
</dbReference>
<accession>A0A645HQM4</accession>
<dbReference type="Pfam" id="PF04456">
    <property type="entry name" value="DUF503"/>
    <property type="match status" value="1"/>
</dbReference>
<comment type="caution">
    <text evidence="1">The sequence shown here is derived from an EMBL/GenBank/DDBJ whole genome shotgun (WGS) entry which is preliminary data.</text>
</comment>
<protein>
    <recommendedName>
        <fullName evidence="2">DUF503 domain-containing protein</fullName>
    </recommendedName>
</protein>